<dbReference type="OrthoDB" id="9816113at2"/>
<gene>
    <name evidence="2" type="ORF">Sps_00155</name>
</gene>
<accession>A0A1S6HIN4</accession>
<protein>
    <submittedName>
        <fullName evidence="2">Glycosyltransferase involved in LPS biosynthesis</fullName>
    </submittedName>
</protein>
<reference evidence="2 3" key="1">
    <citation type="submission" date="2016-03" db="EMBL/GenBank/DDBJ databases">
        <title>Complete genome sequence of Shewanella psychrophila WP2, a deep sea bacterium isolated from west Pacific sediment.</title>
        <authorList>
            <person name="Xu G."/>
            <person name="Jian H."/>
        </authorList>
    </citation>
    <scope>NUCLEOTIDE SEQUENCE [LARGE SCALE GENOMIC DNA]</scope>
    <source>
        <strain evidence="2 3">WP2</strain>
    </source>
</reference>
<feature type="domain" description="Glycosyl transferase family 25" evidence="1">
    <location>
        <begin position="4"/>
        <end position="134"/>
    </location>
</feature>
<dbReference type="KEGG" id="spsw:Sps_00155"/>
<dbReference type="RefSeq" id="WP_077750733.1">
    <property type="nucleotide sequence ID" value="NZ_CP014782.1"/>
</dbReference>
<dbReference type="GO" id="GO:0016740">
    <property type="term" value="F:transferase activity"/>
    <property type="evidence" value="ECO:0007669"/>
    <property type="project" value="UniProtKB-KW"/>
</dbReference>
<dbReference type="InterPro" id="IPR002654">
    <property type="entry name" value="Glyco_trans_25"/>
</dbReference>
<dbReference type="EMBL" id="CP014782">
    <property type="protein sequence ID" value="AQS35375.1"/>
    <property type="molecule type" value="Genomic_DNA"/>
</dbReference>
<evidence type="ECO:0000259" key="1">
    <source>
        <dbReference type="Pfam" id="PF01755"/>
    </source>
</evidence>
<dbReference type="CDD" id="cd06532">
    <property type="entry name" value="Glyco_transf_25"/>
    <property type="match status" value="1"/>
</dbReference>
<name>A0A1S6HIN4_9GAMM</name>
<sequence>MNYKVFIINLDTNPQRLASIAERCHEIGLPFERVSGVMGNQLTPEQINEVYDTETNLRRYDKKLNEGEIGCYMSHMSCWKKIVDEQLDFALILEDDILPRPQIVECLKRFETVSLDWDYIKLHNKKLKYISESKSLGSDMQLHKLAKLSSSGACQLVSYSGAEKMLAHALPISRPIDVDVQYWFERDLRAFAVSPSMTDSTQFESDIEKVSLTHRDLVKRRPIKRILLRTVYEVKIMMSRFNLPKFPKI</sequence>
<keyword evidence="3" id="KW-1185">Reference proteome</keyword>
<keyword evidence="2" id="KW-0808">Transferase</keyword>
<dbReference type="Proteomes" id="UP000189545">
    <property type="component" value="Chromosome"/>
</dbReference>
<proteinExistence type="predicted"/>
<dbReference type="Pfam" id="PF01755">
    <property type="entry name" value="Glyco_transf_25"/>
    <property type="match status" value="1"/>
</dbReference>
<evidence type="ECO:0000313" key="3">
    <source>
        <dbReference type="Proteomes" id="UP000189545"/>
    </source>
</evidence>
<evidence type="ECO:0000313" key="2">
    <source>
        <dbReference type="EMBL" id="AQS35375.1"/>
    </source>
</evidence>
<dbReference type="STRING" id="225848.Sps_00155"/>
<organism evidence="2 3">
    <name type="scientific">Shewanella psychrophila</name>
    <dbReference type="NCBI Taxonomy" id="225848"/>
    <lineage>
        <taxon>Bacteria</taxon>
        <taxon>Pseudomonadati</taxon>
        <taxon>Pseudomonadota</taxon>
        <taxon>Gammaproteobacteria</taxon>
        <taxon>Alteromonadales</taxon>
        <taxon>Shewanellaceae</taxon>
        <taxon>Shewanella</taxon>
    </lineage>
</organism>
<dbReference type="AlphaFoldDB" id="A0A1S6HIN4"/>